<dbReference type="FunFam" id="3.40.1010.10:FF:000001">
    <property type="entry name" value="Siroheme synthase"/>
    <property type="match status" value="1"/>
</dbReference>
<dbReference type="NCBIfam" id="TIGR01469">
    <property type="entry name" value="cobA_cysG_Cterm"/>
    <property type="match status" value="1"/>
</dbReference>
<sequence length="792" mass="84581">MEKRIIRVGSRESALAVAQTKLVLNQIEAAHPEIAFELITMKTTGDKILDRTLDKVGGKGLFVKELDRALRDGRVDITVHSLKDVPMETPEDLPLLAFAKRGDPRDALVLREGISALEPGMVIGCSSARRVLQLKTLYPQCTVKPVRGNIVTRLKKLDSGEFDALILAAAGLDRMDFSHRASRYFEPDEMIPAAGQGILAIQGRAEGDYAFLESADDPEARCCALAERAFVRELDGGCSSPVAAFAVVSGETVILTGLYPNPETGEAMVDKISGKTADAEHLGICLARKMAGKTGKVWLVGAGPGDPGLFTVKGQELLAQAEVVVYDRLVGPGILARIPRTAEAIDVGKKSGNHPVPQWQINEILLEKALEGKRVVRLKGGDPFVFGRGGEELELLIEHGVPFEVVPGITSAVAVPAYNGIPVTHRDCTTSFHVITGHTRKGEGPSVDFKTLAALDATLVFLMGLSALGDIASGLISAGMDENTPAAVLEKGTTAHQRRVVSTLKNIEAETRAAEIQSPAIIVVGKVCAYSEQFAWAEKRPLGGVRVLVTRPQESASALTGKLTALGAEVTEIPSIETVPIPDNTALRDALSRLPEFQWLALTSPAGVRIFFEELLQNGLDTRALSGLKIAAVGSATAAALRERGIRADLTPKTYDGAHLGEMLANETGKILLVRAETGSPELPEALKKAGKDFEEVPAYRTVFRADGVLSPEEFFTGPKDFAAFTSASTVEGFVRRAEGMDFAKVNALCIGEQTARKAREAGMQATVSHAATMDSMVEKLLEIAAGSRPQN</sequence>
<proteinExistence type="inferred from homology"/>
<comment type="similarity">
    <text evidence="11">Belongs to the precorrin methyltransferase family.</text>
</comment>
<dbReference type="GO" id="GO:0004418">
    <property type="term" value="F:hydroxymethylbilane synthase activity"/>
    <property type="evidence" value="ECO:0007669"/>
    <property type="project" value="UniProtKB-UniRule"/>
</dbReference>
<dbReference type="GO" id="GO:0006782">
    <property type="term" value="P:protoporphyrinogen IX biosynthetic process"/>
    <property type="evidence" value="ECO:0007669"/>
    <property type="project" value="UniProtKB-UniRule"/>
</dbReference>
<dbReference type="EMBL" id="DVJP01000030">
    <property type="protein sequence ID" value="HIS75979.1"/>
    <property type="molecule type" value="Genomic_DNA"/>
</dbReference>
<dbReference type="Gene3D" id="3.40.50.10090">
    <property type="match status" value="2"/>
</dbReference>
<dbReference type="CDD" id="cd11642">
    <property type="entry name" value="SUMT"/>
    <property type="match status" value="1"/>
</dbReference>
<evidence type="ECO:0000259" key="15">
    <source>
        <dbReference type="Pfam" id="PF03900"/>
    </source>
</evidence>
<evidence type="ECO:0000256" key="3">
    <source>
        <dbReference type="ARBA" id="ARBA00005638"/>
    </source>
</evidence>
<evidence type="ECO:0000256" key="11">
    <source>
        <dbReference type="RuleBase" id="RU003960"/>
    </source>
</evidence>
<evidence type="ECO:0000256" key="9">
    <source>
        <dbReference type="ARBA" id="ARBA00048169"/>
    </source>
</evidence>
<evidence type="ECO:0000256" key="8">
    <source>
        <dbReference type="ARBA" id="ARBA00023244"/>
    </source>
</evidence>
<dbReference type="InterPro" id="IPR036108">
    <property type="entry name" value="4pyrrol_syn_uPrphyn_synt_sf"/>
</dbReference>
<dbReference type="Gene3D" id="3.40.190.10">
    <property type="entry name" value="Periplasmic binding protein-like II"/>
    <property type="match status" value="2"/>
</dbReference>
<reference evidence="16" key="1">
    <citation type="submission" date="2020-10" db="EMBL/GenBank/DDBJ databases">
        <authorList>
            <person name="Gilroy R."/>
        </authorList>
    </citation>
    <scope>NUCLEOTIDE SEQUENCE</scope>
    <source>
        <strain evidence="16">CHK199-13235</strain>
    </source>
</reference>
<evidence type="ECO:0000256" key="6">
    <source>
        <dbReference type="ARBA" id="ARBA00022679"/>
    </source>
</evidence>
<comment type="catalytic activity">
    <reaction evidence="9 10">
        <text>4 porphobilinogen + H2O = hydroxymethylbilane + 4 NH4(+)</text>
        <dbReference type="Rhea" id="RHEA:13185"/>
        <dbReference type="ChEBI" id="CHEBI:15377"/>
        <dbReference type="ChEBI" id="CHEBI:28938"/>
        <dbReference type="ChEBI" id="CHEBI:57845"/>
        <dbReference type="ChEBI" id="CHEBI:58126"/>
        <dbReference type="EC" id="2.5.1.61"/>
    </reaction>
</comment>
<dbReference type="InterPro" id="IPR022418">
    <property type="entry name" value="Porphobilinogen_deaminase_C"/>
</dbReference>
<feature type="domain" description="Tetrapyrrole methylase" evidence="12">
    <location>
        <begin position="296"/>
        <end position="507"/>
    </location>
</feature>
<evidence type="ECO:0000256" key="2">
    <source>
        <dbReference type="ARBA" id="ARBA00004735"/>
    </source>
</evidence>
<dbReference type="Pfam" id="PF00590">
    <property type="entry name" value="TP_methylase"/>
    <property type="match status" value="1"/>
</dbReference>
<comment type="subunit">
    <text evidence="4 10">Monomer.</text>
</comment>
<dbReference type="Pfam" id="PF02602">
    <property type="entry name" value="HEM4"/>
    <property type="match status" value="1"/>
</dbReference>
<dbReference type="PANTHER" id="PTHR45790">
    <property type="entry name" value="SIROHEME SYNTHASE-RELATED"/>
    <property type="match status" value="1"/>
</dbReference>
<organism evidence="16 17">
    <name type="scientific">Candidatus Merdivicinus excrementipullorum</name>
    <dbReference type="NCBI Taxonomy" id="2840867"/>
    <lineage>
        <taxon>Bacteria</taxon>
        <taxon>Bacillati</taxon>
        <taxon>Bacillota</taxon>
        <taxon>Clostridia</taxon>
        <taxon>Eubacteriales</taxon>
        <taxon>Oscillospiraceae</taxon>
        <taxon>Oscillospiraceae incertae sedis</taxon>
        <taxon>Candidatus Merdivicinus</taxon>
    </lineage>
</organism>
<dbReference type="FunFam" id="3.30.950.10:FF:000001">
    <property type="entry name" value="Siroheme synthase"/>
    <property type="match status" value="1"/>
</dbReference>
<dbReference type="InterPro" id="IPR000878">
    <property type="entry name" value="4pyrrol_Mease"/>
</dbReference>
<dbReference type="HAMAP" id="MF_00260">
    <property type="entry name" value="Porphobil_deam"/>
    <property type="match status" value="1"/>
</dbReference>
<dbReference type="InterPro" id="IPR014777">
    <property type="entry name" value="4pyrrole_Mease_sub1"/>
</dbReference>
<dbReference type="SUPFAM" id="SSF54782">
    <property type="entry name" value="Porphobilinogen deaminase (hydroxymethylbilane synthase), C-terminal domain"/>
    <property type="match status" value="1"/>
</dbReference>
<dbReference type="InterPro" id="IPR000860">
    <property type="entry name" value="HemC"/>
</dbReference>
<keyword evidence="5 11" id="KW-0489">Methyltransferase</keyword>
<evidence type="ECO:0000256" key="5">
    <source>
        <dbReference type="ARBA" id="ARBA00022603"/>
    </source>
</evidence>
<comment type="cofactor">
    <cofactor evidence="10">
        <name>dipyrromethane</name>
        <dbReference type="ChEBI" id="CHEBI:60342"/>
    </cofactor>
    <text evidence="10">Binds 1 dipyrromethane group covalently.</text>
</comment>
<dbReference type="AlphaFoldDB" id="A0A9D1FLL9"/>
<comment type="pathway">
    <text evidence="2">Porphyrin-containing compound metabolism; protoporphyrin-IX biosynthesis; coproporphyrinogen-III from 5-aminolevulinate: step 2/4.</text>
</comment>
<dbReference type="FunFam" id="3.40.190.10:FF:000004">
    <property type="entry name" value="Porphobilinogen deaminase"/>
    <property type="match status" value="1"/>
</dbReference>
<dbReference type="Proteomes" id="UP000824002">
    <property type="component" value="Unassembled WGS sequence"/>
</dbReference>
<feature type="domain" description="Tetrapyrrole biosynthesis uroporphyrinogen III synthase" evidence="14">
    <location>
        <begin position="558"/>
        <end position="779"/>
    </location>
</feature>
<dbReference type="Gene3D" id="3.30.160.40">
    <property type="entry name" value="Porphobilinogen deaminase, C-terminal domain"/>
    <property type="match status" value="1"/>
</dbReference>
<dbReference type="GO" id="GO:0004851">
    <property type="term" value="F:uroporphyrin-III C-methyltransferase activity"/>
    <property type="evidence" value="ECO:0007669"/>
    <property type="project" value="UniProtKB-ARBA"/>
</dbReference>
<dbReference type="SUPFAM" id="SSF53790">
    <property type="entry name" value="Tetrapyrrole methylase"/>
    <property type="match status" value="1"/>
</dbReference>
<dbReference type="GO" id="GO:0004852">
    <property type="term" value="F:uroporphyrinogen-III synthase activity"/>
    <property type="evidence" value="ECO:0007669"/>
    <property type="project" value="InterPro"/>
</dbReference>
<dbReference type="PRINTS" id="PR00151">
    <property type="entry name" value="PORPHBDMNASE"/>
</dbReference>
<feature type="domain" description="Porphobilinogen deaminase N-terminal" evidence="13">
    <location>
        <begin position="6"/>
        <end position="206"/>
    </location>
</feature>
<feature type="domain" description="Porphobilinogen deaminase C-terminal" evidence="15">
    <location>
        <begin position="223"/>
        <end position="291"/>
    </location>
</feature>
<evidence type="ECO:0000256" key="7">
    <source>
        <dbReference type="ARBA" id="ARBA00022691"/>
    </source>
</evidence>
<evidence type="ECO:0000259" key="13">
    <source>
        <dbReference type="Pfam" id="PF01379"/>
    </source>
</evidence>
<dbReference type="InterPro" id="IPR022417">
    <property type="entry name" value="Porphobilin_deaminase_N"/>
</dbReference>
<dbReference type="PANTHER" id="PTHR45790:SF3">
    <property type="entry name" value="S-ADENOSYL-L-METHIONINE-DEPENDENT UROPORPHYRINOGEN III METHYLTRANSFERASE, CHLOROPLASTIC"/>
    <property type="match status" value="1"/>
</dbReference>
<evidence type="ECO:0000256" key="10">
    <source>
        <dbReference type="HAMAP-Rule" id="MF_00260"/>
    </source>
</evidence>
<comment type="miscellaneous">
    <text evidence="10">The porphobilinogen subunits are added to the dipyrromethane group.</text>
</comment>
<protein>
    <recommendedName>
        <fullName evidence="10">Porphobilinogen deaminase</fullName>
        <shortName evidence="10">PBG</shortName>
        <ecNumber evidence="10">2.5.1.61</ecNumber>
    </recommendedName>
    <alternativeName>
        <fullName evidence="10">Hydroxymethylbilane synthase</fullName>
        <shortName evidence="10">HMBS</shortName>
    </alternativeName>
    <alternativeName>
        <fullName evidence="10">Pre-uroporphyrinogen synthase</fullName>
    </alternativeName>
</protein>
<dbReference type="InterPro" id="IPR006366">
    <property type="entry name" value="CobA/CysG_C"/>
</dbReference>
<dbReference type="InterPro" id="IPR022419">
    <property type="entry name" value="Porphobilin_deaminase_cofac_BS"/>
</dbReference>
<dbReference type="InterPro" id="IPR050161">
    <property type="entry name" value="Siro_Cobalamin_biosynth"/>
</dbReference>
<dbReference type="GO" id="GO:0005737">
    <property type="term" value="C:cytoplasm"/>
    <property type="evidence" value="ECO:0007669"/>
    <property type="project" value="UniProtKB-UniRule"/>
</dbReference>
<name>A0A9D1FLL9_9FIRM</name>
<dbReference type="InterPro" id="IPR003043">
    <property type="entry name" value="Uropor_MeTrfase_CS"/>
</dbReference>
<evidence type="ECO:0000313" key="17">
    <source>
        <dbReference type="Proteomes" id="UP000824002"/>
    </source>
</evidence>
<dbReference type="GO" id="GO:0019354">
    <property type="term" value="P:siroheme biosynthetic process"/>
    <property type="evidence" value="ECO:0007669"/>
    <property type="project" value="InterPro"/>
</dbReference>
<dbReference type="InterPro" id="IPR014776">
    <property type="entry name" value="4pyrrole_Mease_sub2"/>
</dbReference>
<dbReference type="Pfam" id="PF01379">
    <property type="entry name" value="Porphobil_deam"/>
    <property type="match status" value="1"/>
</dbReference>
<dbReference type="GO" id="GO:0032259">
    <property type="term" value="P:methylation"/>
    <property type="evidence" value="ECO:0007669"/>
    <property type="project" value="UniProtKB-KW"/>
</dbReference>
<dbReference type="EC" id="2.5.1.61" evidence="10"/>
<evidence type="ECO:0000313" key="16">
    <source>
        <dbReference type="EMBL" id="HIS75979.1"/>
    </source>
</evidence>
<keyword evidence="7" id="KW-0949">S-adenosyl-L-methionine</keyword>
<reference evidence="16" key="2">
    <citation type="journal article" date="2021" name="PeerJ">
        <title>Extensive microbial diversity within the chicken gut microbiome revealed by metagenomics and culture.</title>
        <authorList>
            <person name="Gilroy R."/>
            <person name="Ravi A."/>
            <person name="Getino M."/>
            <person name="Pursley I."/>
            <person name="Horton D.L."/>
            <person name="Alikhan N.F."/>
            <person name="Baker D."/>
            <person name="Gharbi K."/>
            <person name="Hall N."/>
            <person name="Watson M."/>
            <person name="Adriaenssens E.M."/>
            <person name="Foster-Nyarko E."/>
            <person name="Jarju S."/>
            <person name="Secka A."/>
            <person name="Antonio M."/>
            <person name="Oren A."/>
            <person name="Chaudhuri R.R."/>
            <person name="La Ragione R."/>
            <person name="Hildebrand F."/>
            <person name="Pallen M.J."/>
        </authorList>
    </citation>
    <scope>NUCLEOTIDE SEQUENCE</scope>
    <source>
        <strain evidence="16">CHK199-13235</strain>
    </source>
</reference>
<dbReference type="Gene3D" id="3.30.950.10">
    <property type="entry name" value="Methyltransferase, Cobalt-precorrin-4 Transmethylase, Domain 2"/>
    <property type="match status" value="1"/>
</dbReference>
<dbReference type="CDD" id="cd06578">
    <property type="entry name" value="HemD"/>
    <property type="match status" value="1"/>
</dbReference>
<dbReference type="FunFam" id="3.40.190.10:FF:000005">
    <property type="entry name" value="Porphobilinogen deaminase"/>
    <property type="match status" value="1"/>
</dbReference>
<dbReference type="InterPro" id="IPR003754">
    <property type="entry name" value="4pyrrol_synth_uPrphyn_synth"/>
</dbReference>
<dbReference type="Gene3D" id="3.40.1010.10">
    <property type="entry name" value="Cobalt-precorrin-4 Transmethylase, Domain 1"/>
    <property type="match status" value="1"/>
</dbReference>
<dbReference type="PROSITE" id="PS00840">
    <property type="entry name" value="SUMT_2"/>
    <property type="match status" value="1"/>
</dbReference>
<evidence type="ECO:0000256" key="1">
    <source>
        <dbReference type="ARBA" id="ARBA00002869"/>
    </source>
</evidence>
<dbReference type="PROSITE" id="PS00533">
    <property type="entry name" value="PORPHOBILINOGEN_DEAM"/>
    <property type="match status" value="1"/>
</dbReference>
<dbReference type="SUPFAM" id="SSF53850">
    <property type="entry name" value="Periplasmic binding protein-like II"/>
    <property type="match status" value="1"/>
</dbReference>
<keyword evidence="6 10" id="KW-0808">Transferase</keyword>
<evidence type="ECO:0000256" key="4">
    <source>
        <dbReference type="ARBA" id="ARBA00011245"/>
    </source>
</evidence>
<comment type="similarity">
    <text evidence="3 10">Belongs to the HMBS family.</text>
</comment>
<dbReference type="SUPFAM" id="SSF69618">
    <property type="entry name" value="HemD-like"/>
    <property type="match status" value="1"/>
</dbReference>
<comment type="function">
    <text evidence="1 10">Tetrapolymerization of the monopyrrole PBG into the hydroxymethylbilane pre-uroporphyrinogen in several discrete steps.</text>
</comment>
<dbReference type="InterPro" id="IPR035996">
    <property type="entry name" value="4pyrrol_Methylase_sf"/>
</dbReference>
<feature type="modified residue" description="S-(dipyrrolylmethanemethyl)cysteine" evidence="10">
    <location>
        <position position="238"/>
    </location>
</feature>
<comment type="caution">
    <text evidence="16">The sequence shown here is derived from an EMBL/GenBank/DDBJ whole genome shotgun (WGS) entry which is preliminary data.</text>
</comment>
<dbReference type="InterPro" id="IPR036803">
    <property type="entry name" value="Porphobilinogen_deaminase_C_sf"/>
</dbReference>
<accession>A0A9D1FLL9</accession>
<dbReference type="NCBIfam" id="TIGR00212">
    <property type="entry name" value="hemC"/>
    <property type="match status" value="1"/>
</dbReference>
<gene>
    <name evidence="10 16" type="primary">hemC</name>
    <name evidence="16" type="ORF">IAB51_04115</name>
</gene>
<keyword evidence="8 10" id="KW-0627">Porphyrin biosynthesis</keyword>
<evidence type="ECO:0000259" key="12">
    <source>
        <dbReference type="Pfam" id="PF00590"/>
    </source>
</evidence>
<evidence type="ECO:0000259" key="14">
    <source>
        <dbReference type="Pfam" id="PF02602"/>
    </source>
</evidence>
<dbReference type="Pfam" id="PF03900">
    <property type="entry name" value="Porphobil_deamC"/>
    <property type="match status" value="1"/>
</dbReference>
<dbReference type="NCBIfam" id="NF004790">
    <property type="entry name" value="PRK06136.1"/>
    <property type="match status" value="1"/>
</dbReference>